<proteinExistence type="predicted"/>
<sequence>MSIFDNENFDPIVSLIMFHLKTILSILGLILIIILLIRLTMWLLNCNLNEKFQKQKPDPIEKSASLKRLDSPSFGAVSNETIETKEIFNAKKELQNESLLEMQIDKIAKENSYTQPENDRSEKKEPKYAEIIRVKKSSPNYHSNDPALSKKCDLIIENNKEQQNIVVLEIDNENKNRIEEYDPIESLCSEITADILLANDSRDSLPDVRDDDYLDPNESTRIDLSDGEIIEMNISNVKNNENFNKTMDKIEQWIESKIRTVSNNSDESYRIESEEELTETLDQITDHRDLQQTNGNDLIRRESSSNLDIDANITLSSSLKNEMNSLSMDKKYNETSGCTLIDCDSESVSKLNDSNPKQNELEEDRYRDTIDEELNSFYSLSTPSTSSKPLIIGYDVKNELKLIKSTLVRERIELFEKKSSKPSEIDVLMIDKRKHNPKHRFEEIEEHLRTNTEVCLSAEKENVDEKIGKISEPLATSNSTTITKENSIGSNIQEDVFAKVIQQIKLRQCTISVMDQNVDADNESNQMD</sequence>
<reference evidence="2" key="2">
    <citation type="submission" date="2020-01" db="EMBL/GenBank/DDBJ databases">
        <authorList>
            <person name="Korhonen P.K.K."/>
            <person name="Guangxu M.G."/>
            <person name="Wang T.W."/>
            <person name="Stroehlein A.J.S."/>
            <person name="Young N.D."/>
            <person name="Ang C.-S.A."/>
            <person name="Fernando D.W.F."/>
            <person name="Lu H.L."/>
            <person name="Taylor S.T."/>
            <person name="Ehtesham M.E.M."/>
            <person name="Najaraj S.H.N."/>
            <person name="Harsha G.H.G."/>
            <person name="Madugundu A.M."/>
            <person name="Renuse S.R."/>
            <person name="Holt D.H."/>
            <person name="Pandey A.P."/>
            <person name="Papenfuss A.P."/>
            <person name="Gasser R.B.G."/>
            <person name="Fischer K.F."/>
        </authorList>
    </citation>
    <scope>NUCLEOTIDE SEQUENCE</scope>
    <source>
        <strain evidence="2">SSS_KF_BRIS2020</strain>
    </source>
</reference>
<evidence type="ECO:0000313" key="4">
    <source>
        <dbReference type="Proteomes" id="UP000070412"/>
    </source>
</evidence>
<dbReference type="EnsemblMetazoa" id="SSS_769s_mrna">
    <property type="protein sequence ID" value="KAF7496467.1"/>
    <property type="gene ID" value="SSS_769"/>
</dbReference>
<accession>A0A834VG65</accession>
<feature type="transmembrane region" description="Helical" evidence="1">
    <location>
        <begin position="23"/>
        <end position="44"/>
    </location>
</feature>
<evidence type="ECO:0000313" key="3">
    <source>
        <dbReference type="EnsemblMetazoa" id="KAF7496467.1"/>
    </source>
</evidence>
<keyword evidence="4" id="KW-1185">Reference proteome</keyword>
<dbReference type="Proteomes" id="UP000070412">
    <property type="component" value="Unassembled WGS sequence"/>
</dbReference>
<organism evidence="2">
    <name type="scientific">Sarcoptes scabiei</name>
    <name type="common">Itch mite</name>
    <name type="synonym">Acarus scabiei</name>
    <dbReference type="NCBI Taxonomy" id="52283"/>
    <lineage>
        <taxon>Eukaryota</taxon>
        <taxon>Metazoa</taxon>
        <taxon>Ecdysozoa</taxon>
        <taxon>Arthropoda</taxon>
        <taxon>Chelicerata</taxon>
        <taxon>Arachnida</taxon>
        <taxon>Acari</taxon>
        <taxon>Acariformes</taxon>
        <taxon>Sarcoptiformes</taxon>
        <taxon>Astigmata</taxon>
        <taxon>Psoroptidia</taxon>
        <taxon>Sarcoptoidea</taxon>
        <taxon>Sarcoptidae</taxon>
        <taxon>Sarcoptinae</taxon>
        <taxon>Sarcoptes</taxon>
    </lineage>
</organism>
<gene>
    <name evidence="2" type="ORF">SSS_769</name>
</gene>
<evidence type="ECO:0000313" key="2">
    <source>
        <dbReference type="EMBL" id="KAF7496467.1"/>
    </source>
</evidence>
<dbReference type="AlphaFoldDB" id="A0A834VG65"/>
<name>A0A834VG65_SARSC</name>
<reference evidence="3" key="3">
    <citation type="submission" date="2022-06" db="UniProtKB">
        <authorList>
            <consortium name="EnsemblMetazoa"/>
        </authorList>
    </citation>
    <scope>IDENTIFICATION</scope>
</reference>
<keyword evidence="1" id="KW-1133">Transmembrane helix</keyword>
<dbReference type="EMBL" id="WVUK01000006">
    <property type="protein sequence ID" value="KAF7496467.1"/>
    <property type="molecule type" value="Genomic_DNA"/>
</dbReference>
<keyword evidence="1" id="KW-0812">Transmembrane</keyword>
<evidence type="ECO:0000256" key="1">
    <source>
        <dbReference type="SAM" id="Phobius"/>
    </source>
</evidence>
<keyword evidence="1" id="KW-0472">Membrane</keyword>
<protein>
    <submittedName>
        <fullName evidence="2 3">Uncharacterized protein</fullName>
    </submittedName>
</protein>
<reference evidence="4" key="1">
    <citation type="journal article" date="2020" name="PLoS Negl. Trop. Dis.">
        <title>High-quality nuclear genome for Sarcoptes scabiei-A critical resource for a neglected parasite.</title>
        <authorList>
            <person name="Korhonen P.K."/>
            <person name="Gasser R.B."/>
            <person name="Ma G."/>
            <person name="Wang T."/>
            <person name="Stroehlein A.J."/>
            <person name="Young N.D."/>
            <person name="Ang C.S."/>
            <person name="Fernando D.D."/>
            <person name="Lu H.C."/>
            <person name="Taylor S."/>
            <person name="Reynolds S.L."/>
            <person name="Mofiz E."/>
            <person name="Najaraj S.H."/>
            <person name="Gowda H."/>
            <person name="Madugundu A."/>
            <person name="Renuse S."/>
            <person name="Holt D."/>
            <person name="Pandey A."/>
            <person name="Papenfuss A.T."/>
            <person name="Fischer K."/>
        </authorList>
    </citation>
    <scope>NUCLEOTIDE SEQUENCE [LARGE SCALE GENOMIC DNA]</scope>
</reference>